<dbReference type="OrthoDB" id="1606438at2759"/>
<keyword evidence="4" id="KW-0508">mRNA splicing</keyword>
<dbReference type="SUPFAM" id="SSF48452">
    <property type="entry name" value="TPR-like"/>
    <property type="match status" value="1"/>
</dbReference>
<evidence type="ECO:0000256" key="4">
    <source>
        <dbReference type="ARBA" id="ARBA00023187"/>
    </source>
</evidence>
<comment type="subcellular location">
    <subcellularLocation>
        <location evidence="1">Nucleus</location>
    </subcellularLocation>
</comment>
<evidence type="ECO:0000256" key="2">
    <source>
        <dbReference type="ARBA" id="ARBA00022664"/>
    </source>
</evidence>
<evidence type="ECO:0000256" key="1">
    <source>
        <dbReference type="ARBA" id="ARBA00004123"/>
    </source>
</evidence>
<dbReference type="Gene3D" id="1.25.40.10">
    <property type="entry name" value="Tetratricopeptide repeat domain"/>
    <property type="match status" value="1"/>
</dbReference>
<accession>A0A6S7HFV5</accession>
<dbReference type="PANTHER" id="PTHR17204">
    <property type="entry name" value="PRE-MRNA PROCESSING PROTEIN PRP39-RELATED"/>
    <property type="match status" value="1"/>
</dbReference>
<evidence type="ECO:0000259" key="6">
    <source>
        <dbReference type="Pfam" id="PF00891"/>
    </source>
</evidence>
<feature type="domain" description="O-methyltransferase C-terminal" evidence="6">
    <location>
        <begin position="107"/>
        <end position="160"/>
    </location>
</feature>
<evidence type="ECO:0000256" key="5">
    <source>
        <dbReference type="ARBA" id="ARBA00023242"/>
    </source>
</evidence>
<comment type="caution">
    <text evidence="7">The sequence shown here is derived from an EMBL/GenBank/DDBJ whole genome shotgun (WGS) entry which is preliminary data.</text>
</comment>
<dbReference type="PANTHER" id="PTHR17204:SF5">
    <property type="entry name" value="PRE-MRNA-PROCESSING FACTOR 39"/>
    <property type="match status" value="1"/>
</dbReference>
<dbReference type="GO" id="GO:0005685">
    <property type="term" value="C:U1 snRNP"/>
    <property type="evidence" value="ECO:0007669"/>
    <property type="project" value="TreeGrafter"/>
</dbReference>
<sequence length="182" mass="20304">MHIGLFSLFERAISAAGEDFRSDKLWDAYIEWEKAQKQLQKVTALYDRVLTVPTQNYSKHWKKFQDHVNTNPLEDVLMAEELLKLKAEVGAAPPGFTVESEPAIDAPPGGAVLVVEAILNDDKNGPVRVHLESLVMLAATGDGRERSGKEYTELLMKHGFVDVEVYREGTLLDGVLARKPMN</sequence>
<dbReference type="GO" id="GO:0000243">
    <property type="term" value="C:commitment complex"/>
    <property type="evidence" value="ECO:0007669"/>
    <property type="project" value="TreeGrafter"/>
</dbReference>
<dbReference type="GO" id="GO:0030627">
    <property type="term" value="F:pre-mRNA 5'-splice site binding"/>
    <property type="evidence" value="ECO:0007669"/>
    <property type="project" value="TreeGrafter"/>
</dbReference>
<evidence type="ECO:0000313" key="7">
    <source>
        <dbReference type="EMBL" id="CAB4002093.1"/>
    </source>
</evidence>
<evidence type="ECO:0000313" key="8">
    <source>
        <dbReference type="Proteomes" id="UP001152795"/>
    </source>
</evidence>
<evidence type="ECO:0000256" key="3">
    <source>
        <dbReference type="ARBA" id="ARBA00022737"/>
    </source>
</evidence>
<dbReference type="InterPro" id="IPR001077">
    <property type="entry name" value="COMT_C"/>
</dbReference>
<gene>
    <name evidence="7" type="ORF">PACLA_8A051989</name>
</gene>
<dbReference type="GO" id="GO:0008171">
    <property type="term" value="F:O-methyltransferase activity"/>
    <property type="evidence" value="ECO:0007669"/>
    <property type="project" value="InterPro"/>
</dbReference>
<dbReference type="GO" id="GO:0071004">
    <property type="term" value="C:U2-type prespliceosome"/>
    <property type="evidence" value="ECO:0007669"/>
    <property type="project" value="TreeGrafter"/>
</dbReference>
<dbReference type="EMBL" id="CACRXK020004254">
    <property type="protein sequence ID" value="CAB4002093.1"/>
    <property type="molecule type" value="Genomic_DNA"/>
</dbReference>
<reference evidence="7" key="1">
    <citation type="submission" date="2020-04" db="EMBL/GenBank/DDBJ databases">
        <authorList>
            <person name="Alioto T."/>
            <person name="Alioto T."/>
            <person name="Gomez Garrido J."/>
        </authorList>
    </citation>
    <scope>NUCLEOTIDE SEQUENCE</scope>
    <source>
        <strain evidence="7">A484AB</strain>
    </source>
</reference>
<dbReference type="InterPro" id="IPR029063">
    <property type="entry name" value="SAM-dependent_MTases_sf"/>
</dbReference>
<organism evidence="7 8">
    <name type="scientific">Paramuricea clavata</name>
    <name type="common">Red gorgonian</name>
    <name type="synonym">Violescent sea-whip</name>
    <dbReference type="NCBI Taxonomy" id="317549"/>
    <lineage>
        <taxon>Eukaryota</taxon>
        <taxon>Metazoa</taxon>
        <taxon>Cnidaria</taxon>
        <taxon>Anthozoa</taxon>
        <taxon>Octocorallia</taxon>
        <taxon>Malacalcyonacea</taxon>
        <taxon>Plexauridae</taxon>
        <taxon>Paramuricea</taxon>
    </lineage>
</organism>
<dbReference type="Proteomes" id="UP001152795">
    <property type="component" value="Unassembled WGS sequence"/>
</dbReference>
<keyword evidence="5" id="KW-0539">Nucleus</keyword>
<keyword evidence="3" id="KW-0677">Repeat</keyword>
<protein>
    <submittedName>
        <fullName evidence="7">Pre-mRNA-processing factor 39-like isoform X2</fullName>
    </submittedName>
</protein>
<dbReference type="GO" id="GO:0000395">
    <property type="term" value="P:mRNA 5'-splice site recognition"/>
    <property type="evidence" value="ECO:0007669"/>
    <property type="project" value="TreeGrafter"/>
</dbReference>
<dbReference type="SUPFAM" id="SSF53335">
    <property type="entry name" value="S-adenosyl-L-methionine-dependent methyltransferases"/>
    <property type="match status" value="1"/>
</dbReference>
<dbReference type="Gene3D" id="3.40.50.150">
    <property type="entry name" value="Vaccinia Virus protein VP39"/>
    <property type="match status" value="1"/>
</dbReference>
<keyword evidence="2" id="KW-0507">mRNA processing</keyword>
<dbReference type="InterPro" id="IPR011990">
    <property type="entry name" value="TPR-like_helical_dom_sf"/>
</dbReference>
<dbReference type="Pfam" id="PF23240">
    <property type="entry name" value="HAT_PRP39_N"/>
    <property type="match status" value="1"/>
</dbReference>
<dbReference type="Pfam" id="PF00891">
    <property type="entry name" value="Methyltransf_2"/>
    <property type="match status" value="1"/>
</dbReference>
<keyword evidence="8" id="KW-1185">Reference proteome</keyword>
<proteinExistence type="predicted"/>
<dbReference type="AlphaFoldDB" id="A0A6S7HFV5"/>
<name>A0A6S7HFV5_PARCT</name>